<dbReference type="InterPro" id="IPR006076">
    <property type="entry name" value="FAD-dep_OxRdtase"/>
</dbReference>
<dbReference type="InterPro" id="IPR036188">
    <property type="entry name" value="FAD/NAD-bd_sf"/>
</dbReference>
<name>A0AAJ1JH32_XENBV</name>
<evidence type="ECO:0000259" key="2">
    <source>
        <dbReference type="Pfam" id="PF01266"/>
    </source>
</evidence>
<evidence type="ECO:0000256" key="1">
    <source>
        <dbReference type="ARBA" id="ARBA00023002"/>
    </source>
</evidence>
<keyword evidence="1" id="KW-0560">Oxidoreductase</keyword>
<sequence length="91" mass="10205">SALTALALLRRGAKVTLYCQDEQPAQNASGNQQAALYPLLNGHDDPLEHFFTSAFTFARRQYDQLSNNTILFDHQWCGVSQLAYDEKSGKK</sequence>
<dbReference type="GO" id="GO:0016491">
    <property type="term" value="F:oxidoreductase activity"/>
    <property type="evidence" value="ECO:0007669"/>
    <property type="project" value="UniProtKB-KW"/>
</dbReference>
<feature type="domain" description="FAD dependent oxidoreductase" evidence="2">
    <location>
        <begin position="3"/>
        <end position="87"/>
    </location>
</feature>
<dbReference type="Pfam" id="PF01266">
    <property type="entry name" value="DAO"/>
    <property type="match status" value="1"/>
</dbReference>
<reference evidence="3" key="2">
    <citation type="journal article" date="2022" name="J. Evol. Biol.">
        <title>Pre- and post-association barriers to host switching in sympatric mutualists.</title>
        <authorList>
            <person name="Dinges Z.M."/>
            <person name="Phillips R.K."/>
            <person name="Lively C.M."/>
            <person name="Bashey F."/>
        </authorList>
    </citation>
    <scope>NUCLEOTIDE SEQUENCE</scope>
    <source>
        <strain evidence="3">MC_266_E_2016</strain>
    </source>
</reference>
<proteinExistence type="predicted"/>
<gene>
    <name evidence="3" type="ORF">KKJ01_22265</name>
</gene>
<dbReference type="RefSeq" id="WP_274714137.1">
    <property type="nucleotide sequence ID" value="NZ_JAILSO010000328.1"/>
</dbReference>
<evidence type="ECO:0000313" key="4">
    <source>
        <dbReference type="Proteomes" id="UP001222434"/>
    </source>
</evidence>
<protein>
    <submittedName>
        <fullName evidence="3">FAD-dependent oxidoreductase</fullName>
    </submittedName>
</protein>
<organism evidence="3 4">
    <name type="scientific">Xenorhabdus bovienii</name>
    <name type="common">Xenorhabdus nematophila subsp. bovienii</name>
    <dbReference type="NCBI Taxonomy" id="40576"/>
    <lineage>
        <taxon>Bacteria</taxon>
        <taxon>Pseudomonadati</taxon>
        <taxon>Pseudomonadota</taxon>
        <taxon>Gammaproteobacteria</taxon>
        <taxon>Enterobacterales</taxon>
        <taxon>Morganellaceae</taxon>
        <taxon>Xenorhabdus</taxon>
    </lineage>
</organism>
<dbReference type="Gene3D" id="3.50.50.60">
    <property type="entry name" value="FAD/NAD(P)-binding domain"/>
    <property type="match status" value="1"/>
</dbReference>
<feature type="non-terminal residue" evidence="3">
    <location>
        <position position="91"/>
    </location>
</feature>
<evidence type="ECO:0000313" key="3">
    <source>
        <dbReference type="EMBL" id="MDE1480808.1"/>
    </source>
</evidence>
<dbReference type="EMBL" id="JAILSO010000328">
    <property type="protein sequence ID" value="MDE1480808.1"/>
    <property type="molecule type" value="Genomic_DNA"/>
</dbReference>
<dbReference type="AlphaFoldDB" id="A0AAJ1JH32"/>
<feature type="non-terminal residue" evidence="3">
    <location>
        <position position="1"/>
    </location>
</feature>
<reference evidence="3" key="1">
    <citation type="submission" date="2021-08" db="EMBL/GenBank/DDBJ databases">
        <authorList>
            <person name="Papudeshi B."/>
            <person name="Bashey-Visser F."/>
        </authorList>
    </citation>
    <scope>NUCLEOTIDE SEQUENCE</scope>
    <source>
        <strain evidence="3">MC_266_E_2016</strain>
    </source>
</reference>
<comment type="caution">
    <text evidence="3">The sequence shown here is derived from an EMBL/GenBank/DDBJ whole genome shotgun (WGS) entry which is preliminary data.</text>
</comment>
<accession>A0AAJ1JH32</accession>
<dbReference type="Gene3D" id="3.30.9.10">
    <property type="entry name" value="D-Amino Acid Oxidase, subunit A, domain 2"/>
    <property type="match status" value="1"/>
</dbReference>
<dbReference type="Proteomes" id="UP001222434">
    <property type="component" value="Unassembled WGS sequence"/>
</dbReference>